<name>A0A1H8JFY1_9FIRM</name>
<dbReference type="AlphaFoldDB" id="A0A1H8JFY1"/>
<accession>A0A1H8JFY1</accession>
<protein>
    <submittedName>
        <fullName evidence="1">Uncharacterized protein</fullName>
    </submittedName>
</protein>
<dbReference type="RefSeq" id="WP_091975909.1">
    <property type="nucleotide sequence ID" value="NZ_FODF01000014.1"/>
</dbReference>
<reference evidence="1 2" key="1">
    <citation type="submission" date="2016-10" db="EMBL/GenBank/DDBJ databases">
        <authorList>
            <person name="de Groot N.N."/>
        </authorList>
    </citation>
    <scope>NUCLEOTIDE SEQUENCE [LARGE SCALE GENOMIC DNA]</scope>
    <source>
        <strain evidence="1 2">Calf135</strain>
    </source>
</reference>
<proteinExistence type="predicted"/>
<keyword evidence="2" id="KW-1185">Reference proteome</keyword>
<dbReference type="STRING" id="215200.SAMN05216454_1144"/>
<organism evidence="1 2">
    <name type="scientific">Peptostreptococcus russellii</name>
    <dbReference type="NCBI Taxonomy" id="215200"/>
    <lineage>
        <taxon>Bacteria</taxon>
        <taxon>Bacillati</taxon>
        <taxon>Bacillota</taxon>
        <taxon>Clostridia</taxon>
        <taxon>Peptostreptococcales</taxon>
        <taxon>Peptostreptococcaceae</taxon>
        <taxon>Peptostreptococcus</taxon>
    </lineage>
</organism>
<dbReference type="Proteomes" id="UP000199512">
    <property type="component" value="Unassembled WGS sequence"/>
</dbReference>
<dbReference type="EMBL" id="FODF01000014">
    <property type="protein sequence ID" value="SEN79704.1"/>
    <property type="molecule type" value="Genomic_DNA"/>
</dbReference>
<sequence length="83" mass="9386">MIRSELVKGLEVLVGSEFDIDDVLCEIETTDGDCVYVEKERTMYSSKVEHLDDAQVYVVYTELGNMEDTAYLIVENGIIEAVM</sequence>
<evidence type="ECO:0000313" key="2">
    <source>
        <dbReference type="Proteomes" id="UP000199512"/>
    </source>
</evidence>
<gene>
    <name evidence="1" type="ORF">SAMN05216454_1144</name>
</gene>
<evidence type="ECO:0000313" key="1">
    <source>
        <dbReference type="EMBL" id="SEN79704.1"/>
    </source>
</evidence>